<dbReference type="GO" id="GO:0016798">
    <property type="term" value="F:hydrolase activity, acting on glycosyl bonds"/>
    <property type="evidence" value="ECO:0007669"/>
    <property type="project" value="UniProtKB-KW"/>
</dbReference>
<feature type="chain" id="PRO_5046567230" evidence="1">
    <location>
        <begin position="25"/>
        <end position="897"/>
    </location>
</feature>
<gene>
    <name evidence="3" type="ORF">OHU17_30470</name>
</gene>
<proteinExistence type="predicted"/>
<keyword evidence="3" id="KW-0378">Hydrolase</keyword>
<sequence>MPTPRPLLPVLLAWALALSSPAAAAAAAADDTGIETARTARQIAPGVRLESYDRLESDRWLRIDELVVDTAGGTGGAGGVRVEYLGGDGPETVAEAAARHRAGPGRRVLGAVNGDFFDVRGSRAPLGPGLRDGRLLHSPAPGTASAPAVGFGPDGRGRILRLGLAGSVTLPGGRVRPLAGFNAARPPAEGFAAYTADWPGAALPDPGGPAVELRGGRVAAAPVREPARRARPAPGTTLLLARGATATAELAALRPGDAVAVAARPVTGAGPVPWAAVGGREALVVAGVPQDHDGEPNDTAAPRTAVGFSRDGRQVRLVAVDGRQRDSGGLTLTGLGRMMHRLGAYEALNLDGGGSTTLLAGAAGATAPVLENTPSDGTPRPVPNGLVITAPAGSGRLAGYRVEPLGGAGPDFGRVLRGLTRTLTATGHDAALGPAPGAPSWSAAGGGSVDPAGVFHALRPGSATAYARRIGVEGALPLDVLGPPARLRPTRDRIGLAERGESAGFRLVGYDAQGAAAAVEPRDVTLRFDRSRWNVTGDGRGGFTVSARTARATGMLRATVNATGASAELALGVGLEALPVAALEDAARWTGPGAAEAEGRSGRGLALSVPAPASAPLAGSAASAAPPRPVPLPELARSVSLWVAGDGSGARPDVRLADAGGAALTLRGPAVDWTGWRQITLPLPPLPERPLTLTGLSASGARGRLVLDAVAAETPPTGPAPAYRTRPDPVVAGAAGVRARPWRFAVGPAVPASARNPDADFVFTGAMERPAFTHRGVRFLPLDTGRATLDGGGLGRMRSLRAALAAAAREPGTGALAVVRQYAPRAVDRKEAALLTRYLGEFRRTTGKRAAVITVGAPRFTAGRSEGVLEVSARRGVRTLFGADAFAAGDWLSVRPG</sequence>
<dbReference type="Proteomes" id="UP001432075">
    <property type="component" value="Chromosome"/>
</dbReference>
<dbReference type="PANTHER" id="PTHR40446">
    <property type="entry name" value="N-ACETYLGLUCOSAMINE-1-PHOSPHODIESTER ALPHA-N-ACETYLGLUCOSAMINIDASE"/>
    <property type="match status" value="1"/>
</dbReference>
<organism evidence="3 4">
    <name type="scientific">Streptomyces goshikiensis</name>
    <dbReference type="NCBI Taxonomy" id="1942"/>
    <lineage>
        <taxon>Bacteria</taxon>
        <taxon>Bacillati</taxon>
        <taxon>Actinomycetota</taxon>
        <taxon>Actinomycetes</taxon>
        <taxon>Kitasatosporales</taxon>
        <taxon>Streptomycetaceae</taxon>
        <taxon>Streptomyces</taxon>
    </lineage>
</organism>
<dbReference type="RefSeq" id="WP_328776908.1">
    <property type="nucleotide sequence ID" value="NZ_CP108057.1"/>
</dbReference>
<feature type="domain" description="Phosphodiester glycosidase" evidence="2">
    <location>
        <begin position="245"/>
        <end position="389"/>
    </location>
</feature>
<dbReference type="InterPro" id="IPR018711">
    <property type="entry name" value="NAGPA"/>
</dbReference>
<evidence type="ECO:0000313" key="3">
    <source>
        <dbReference type="EMBL" id="WUO49809.1"/>
    </source>
</evidence>
<evidence type="ECO:0000259" key="2">
    <source>
        <dbReference type="Pfam" id="PF09992"/>
    </source>
</evidence>
<accession>A0ABZ1RTJ9</accession>
<keyword evidence="4" id="KW-1185">Reference proteome</keyword>
<protein>
    <submittedName>
        <fullName evidence="3">Phosphodiester glycosidase family protein</fullName>
    </submittedName>
</protein>
<evidence type="ECO:0000256" key="1">
    <source>
        <dbReference type="SAM" id="SignalP"/>
    </source>
</evidence>
<name>A0ABZ1RTJ9_9ACTN</name>
<keyword evidence="3" id="KW-0326">Glycosidase</keyword>
<dbReference type="Pfam" id="PF09992">
    <property type="entry name" value="NAGPA"/>
    <property type="match status" value="1"/>
</dbReference>
<reference evidence="3" key="1">
    <citation type="submission" date="2022-10" db="EMBL/GenBank/DDBJ databases">
        <title>The complete genomes of actinobacterial strains from the NBC collection.</title>
        <authorList>
            <person name="Joergensen T.S."/>
            <person name="Alvarez Arevalo M."/>
            <person name="Sterndorff E.B."/>
            <person name="Faurdal D."/>
            <person name="Vuksanovic O."/>
            <person name="Mourched A.-S."/>
            <person name="Charusanti P."/>
            <person name="Shaw S."/>
            <person name="Blin K."/>
            <person name="Weber T."/>
        </authorList>
    </citation>
    <scope>NUCLEOTIDE SEQUENCE</scope>
    <source>
        <strain evidence="3">NBC_00283</strain>
    </source>
</reference>
<feature type="signal peptide" evidence="1">
    <location>
        <begin position="1"/>
        <end position="24"/>
    </location>
</feature>
<dbReference type="PANTHER" id="PTHR40446:SF2">
    <property type="entry name" value="N-ACETYLGLUCOSAMINE-1-PHOSPHODIESTER ALPHA-N-ACETYLGLUCOSAMINIDASE"/>
    <property type="match status" value="1"/>
</dbReference>
<dbReference type="EMBL" id="CP108057">
    <property type="protein sequence ID" value="WUO49809.1"/>
    <property type="molecule type" value="Genomic_DNA"/>
</dbReference>
<keyword evidence="1" id="KW-0732">Signal</keyword>
<evidence type="ECO:0000313" key="4">
    <source>
        <dbReference type="Proteomes" id="UP001432075"/>
    </source>
</evidence>